<organism evidence="1 2">
    <name type="scientific">Plasmopara halstedii</name>
    <name type="common">Downy mildew of sunflower</name>
    <dbReference type="NCBI Taxonomy" id="4781"/>
    <lineage>
        <taxon>Eukaryota</taxon>
        <taxon>Sar</taxon>
        <taxon>Stramenopiles</taxon>
        <taxon>Oomycota</taxon>
        <taxon>Peronosporomycetes</taxon>
        <taxon>Peronosporales</taxon>
        <taxon>Peronosporaceae</taxon>
        <taxon>Plasmopara</taxon>
    </lineage>
</organism>
<dbReference type="AlphaFoldDB" id="A0A0P1AB08"/>
<keyword evidence="2" id="KW-1185">Reference proteome</keyword>
<name>A0A0P1AB08_PLAHL</name>
<proteinExistence type="predicted"/>
<dbReference type="RefSeq" id="XP_024573967.1">
    <property type="nucleotide sequence ID" value="XM_024722941.1"/>
</dbReference>
<protein>
    <submittedName>
        <fullName evidence="1">Uncharacterized protein</fullName>
    </submittedName>
</protein>
<reference evidence="2" key="1">
    <citation type="submission" date="2014-09" db="EMBL/GenBank/DDBJ databases">
        <authorList>
            <person name="Sharma Rahul"/>
            <person name="Thines Marco"/>
        </authorList>
    </citation>
    <scope>NUCLEOTIDE SEQUENCE [LARGE SCALE GENOMIC DNA]</scope>
</reference>
<evidence type="ECO:0000313" key="1">
    <source>
        <dbReference type="EMBL" id="CEG37598.1"/>
    </source>
</evidence>
<accession>A0A0P1AB08</accession>
<dbReference type="EMBL" id="CCYD01000288">
    <property type="protein sequence ID" value="CEG37598.1"/>
    <property type="molecule type" value="Genomic_DNA"/>
</dbReference>
<sequence length="378" mass="42987">MEASMQLSGTKGFKKSYVVQVTAKGLLNPGLLNAKLPHFSEVATKTVKKVKKLLKADWDAFWDECLPVWIELGFSRDHVNAILRDANYRDEDVSYVLAKYDKLWYITKMESKLRILPPDFDAASLPYNFIISEDIRAAELIISAINIQRLELRLGPFDLASFTAEWTYLLKNWVKRNYSRERVQLTLEYAGINEEDIAEVVGIYDNLVSTTKAEPKATLSLPGETHARELSSVITSYDISAAKKLAGHANSGDQTSDPPFIASNWKQLFTNWIIRHFTQEQVETALRRAGLDKNELPLVMTTYNKLINRNDRGFAQINAQEIELVKDKKIDNAGIINLLANWERFGISRINVINALEQAGWSKLKMLKVLSSYDKLIN</sequence>
<dbReference type="GeneID" id="36400432"/>
<dbReference type="Proteomes" id="UP000054928">
    <property type="component" value="Unassembled WGS sequence"/>
</dbReference>
<evidence type="ECO:0000313" key="2">
    <source>
        <dbReference type="Proteomes" id="UP000054928"/>
    </source>
</evidence>